<dbReference type="Proteomes" id="UP000018888">
    <property type="component" value="Unassembled WGS sequence"/>
</dbReference>
<dbReference type="AlphaFoldDB" id="A0A2P4Q0C1"/>
<organism evidence="1 2">
    <name type="scientific">Rhizophagus irregularis (strain DAOM 181602 / DAOM 197198 / MUCL 43194)</name>
    <name type="common">Arbuscular mycorrhizal fungus</name>
    <name type="synonym">Glomus intraradices</name>
    <dbReference type="NCBI Taxonomy" id="747089"/>
    <lineage>
        <taxon>Eukaryota</taxon>
        <taxon>Fungi</taxon>
        <taxon>Fungi incertae sedis</taxon>
        <taxon>Mucoromycota</taxon>
        <taxon>Glomeromycotina</taxon>
        <taxon>Glomeromycetes</taxon>
        <taxon>Glomerales</taxon>
        <taxon>Glomeraceae</taxon>
        <taxon>Rhizophagus</taxon>
    </lineage>
</organism>
<name>A0A2P4Q0C1_RHIID</name>
<comment type="caution">
    <text evidence="1">The sequence shown here is derived from an EMBL/GenBank/DDBJ whole genome shotgun (WGS) entry which is preliminary data.</text>
</comment>
<accession>A0A2P4Q0C1</accession>
<sequence>MHGLLPGWVLLQQIYLKELLSIYNQDSMTTLHYHHITDEEISKIFQESILQVAKIMKAVFNKEFILDSYEELQLYLKEEFLILSKVFASFVNLPIIHINMHLLMHAKTFGTLVNSFQSIIL</sequence>
<gene>
    <name evidence="1" type="ORF">GLOIN_2v1841330</name>
</gene>
<keyword evidence="2" id="KW-1185">Reference proteome</keyword>
<reference evidence="1 2" key="1">
    <citation type="journal article" date="2013" name="Proc. Natl. Acad. Sci. U.S.A.">
        <title>Genome of an arbuscular mycorrhizal fungus provides insight into the oldest plant symbiosis.</title>
        <authorList>
            <person name="Tisserant E."/>
            <person name="Malbreil M."/>
            <person name="Kuo A."/>
            <person name="Kohler A."/>
            <person name="Symeonidi A."/>
            <person name="Balestrini R."/>
            <person name="Charron P."/>
            <person name="Duensing N."/>
            <person name="Frei Dit Frey N."/>
            <person name="Gianinazzi-Pearson V."/>
            <person name="Gilbert L.B."/>
            <person name="Handa Y."/>
            <person name="Herr J.R."/>
            <person name="Hijri M."/>
            <person name="Koul R."/>
            <person name="Kawaguchi M."/>
            <person name="Krajinski F."/>
            <person name="Lammers P.J."/>
            <person name="Masclaux F.G."/>
            <person name="Murat C."/>
            <person name="Morin E."/>
            <person name="Ndikumana S."/>
            <person name="Pagni M."/>
            <person name="Petitpierre D."/>
            <person name="Requena N."/>
            <person name="Rosikiewicz P."/>
            <person name="Riley R."/>
            <person name="Saito K."/>
            <person name="San Clemente H."/>
            <person name="Shapiro H."/>
            <person name="van Tuinen D."/>
            <person name="Becard G."/>
            <person name="Bonfante P."/>
            <person name="Paszkowski U."/>
            <person name="Shachar-Hill Y.Y."/>
            <person name="Tuskan G.A."/>
            <person name="Young P.W."/>
            <person name="Sanders I.R."/>
            <person name="Henrissat B."/>
            <person name="Rensing S.A."/>
            <person name="Grigoriev I.V."/>
            <person name="Corradi N."/>
            <person name="Roux C."/>
            <person name="Martin F."/>
        </authorList>
    </citation>
    <scope>NUCLEOTIDE SEQUENCE [LARGE SCALE GENOMIC DNA]</scope>
    <source>
        <strain evidence="1 2">DAOM 197198</strain>
    </source>
</reference>
<reference evidence="1 2" key="2">
    <citation type="journal article" date="2018" name="New Phytol.">
        <title>High intraspecific genome diversity in the model arbuscular mycorrhizal symbiont Rhizophagus irregularis.</title>
        <authorList>
            <person name="Chen E.C.H."/>
            <person name="Morin E."/>
            <person name="Beaudet D."/>
            <person name="Noel J."/>
            <person name="Yildirir G."/>
            <person name="Ndikumana S."/>
            <person name="Charron P."/>
            <person name="St-Onge C."/>
            <person name="Giorgi J."/>
            <person name="Kruger M."/>
            <person name="Marton T."/>
            <person name="Ropars J."/>
            <person name="Grigoriev I.V."/>
            <person name="Hainaut M."/>
            <person name="Henrissat B."/>
            <person name="Roux C."/>
            <person name="Martin F."/>
            <person name="Corradi N."/>
        </authorList>
    </citation>
    <scope>NUCLEOTIDE SEQUENCE [LARGE SCALE GENOMIC DNA]</scope>
    <source>
        <strain evidence="1 2">DAOM 197198</strain>
    </source>
</reference>
<evidence type="ECO:0000313" key="1">
    <source>
        <dbReference type="EMBL" id="POG71105.1"/>
    </source>
</evidence>
<proteinExistence type="predicted"/>
<dbReference type="VEuPathDB" id="FungiDB:RhiirFUN_002980"/>
<evidence type="ECO:0000313" key="2">
    <source>
        <dbReference type="Proteomes" id="UP000018888"/>
    </source>
</evidence>
<dbReference type="EMBL" id="AUPC02000112">
    <property type="protein sequence ID" value="POG71105.1"/>
    <property type="molecule type" value="Genomic_DNA"/>
</dbReference>
<protein>
    <submittedName>
        <fullName evidence="1">Uncharacterized protein</fullName>
    </submittedName>
</protein>